<evidence type="ECO:0000256" key="1">
    <source>
        <dbReference type="ARBA" id="ARBA00004138"/>
    </source>
</evidence>
<dbReference type="PANTHER" id="PTHR23053:SF0">
    <property type="entry name" value="HYDROCEPHALUS-INDUCING PROTEIN HOMOLOG"/>
    <property type="match status" value="1"/>
</dbReference>
<reference evidence="7 8" key="1">
    <citation type="submission" date="2018-07" db="EMBL/GenBank/DDBJ databases">
        <title>A high quality draft genome assembly of the barn swallow (H. rustica rustica).</title>
        <authorList>
            <person name="Formenti G."/>
            <person name="Chiara M."/>
            <person name="Poveda L."/>
            <person name="Francoijs K.-J."/>
            <person name="Bonisoli-Alquati A."/>
            <person name="Canova L."/>
            <person name="Gianfranceschi L."/>
            <person name="Horner D.S."/>
            <person name="Saino N."/>
        </authorList>
    </citation>
    <scope>NUCLEOTIDE SEQUENCE [LARGE SCALE GENOMIC DNA]</scope>
    <source>
        <strain evidence="7">Chelidonia</strain>
        <tissue evidence="7">Blood</tissue>
    </source>
</reference>
<gene>
    <name evidence="7" type="ORF">DUI87_35644</name>
</gene>
<accession>A0A3M0IEP8</accession>
<name>A0A3M0IEP8_HIRRU</name>
<feature type="domain" description="HYDIN/VesB/CFA65-like Ig-like" evidence="6">
    <location>
        <begin position="227"/>
        <end position="326"/>
    </location>
</feature>
<dbReference type="PANTHER" id="PTHR23053">
    <property type="entry name" value="DLEC1 DELETED IN LUNG AND ESOPHAGEAL CANCER 1"/>
    <property type="match status" value="1"/>
</dbReference>
<dbReference type="Proteomes" id="UP000269221">
    <property type="component" value="Unassembled WGS sequence"/>
</dbReference>
<comment type="subcellular location">
    <subcellularLocation>
        <location evidence="1">Cell projection</location>
        <location evidence="1">Cilium</location>
    </subcellularLocation>
    <subcellularLocation>
        <location evidence="2">Cytoplasm</location>
    </subcellularLocation>
</comment>
<dbReference type="GO" id="GO:1904158">
    <property type="term" value="P:axonemal central apparatus assembly"/>
    <property type="evidence" value="ECO:0007669"/>
    <property type="project" value="TreeGrafter"/>
</dbReference>
<evidence type="ECO:0000256" key="2">
    <source>
        <dbReference type="ARBA" id="ARBA00004496"/>
    </source>
</evidence>
<dbReference type="AlphaFoldDB" id="A0A3M0IEP8"/>
<dbReference type="Pfam" id="PF22544">
    <property type="entry name" value="HYDIN_VesB_CFA65-like_Ig"/>
    <property type="match status" value="2"/>
</dbReference>
<dbReference type="Gene3D" id="2.60.40.10">
    <property type="entry name" value="Immunoglobulins"/>
    <property type="match status" value="6"/>
</dbReference>
<dbReference type="InterPro" id="IPR053879">
    <property type="entry name" value="HYDIN_VesB_CFA65-like_Ig"/>
</dbReference>
<dbReference type="STRING" id="333673.A0A3M0IEP8"/>
<evidence type="ECO:0000256" key="4">
    <source>
        <dbReference type="ARBA" id="ARBA00023069"/>
    </source>
</evidence>
<organism evidence="7 8">
    <name type="scientific">Hirundo rustica rustica</name>
    <dbReference type="NCBI Taxonomy" id="333673"/>
    <lineage>
        <taxon>Eukaryota</taxon>
        <taxon>Metazoa</taxon>
        <taxon>Chordata</taxon>
        <taxon>Craniata</taxon>
        <taxon>Vertebrata</taxon>
        <taxon>Euteleostomi</taxon>
        <taxon>Archelosauria</taxon>
        <taxon>Archosauria</taxon>
        <taxon>Dinosauria</taxon>
        <taxon>Saurischia</taxon>
        <taxon>Theropoda</taxon>
        <taxon>Coelurosauria</taxon>
        <taxon>Aves</taxon>
        <taxon>Neognathae</taxon>
        <taxon>Neoaves</taxon>
        <taxon>Telluraves</taxon>
        <taxon>Australaves</taxon>
        <taxon>Passeriformes</taxon>
        <taxon>Sylvioidea</taxon>
        <taxon>Hirundinidae</taxon>
        <taxon>Hirundo</taxon>
    </lineage>
</organism>
<dbReference type="EMBL" id="QRBI01000364">
    <property type="protein sequence ID" value="RMB87991.1"/>
    <property type="molecule type" value="Genomic_DNA"/>
</dbReference>
<evidence type="ECO:0000313" key="8">
    <source>
        <dbReference type="Proteomes" id="UP000269221"/>
    </source>
</evidence>
<evidence type="ECO:0000256" key="3">
    <source>
        <dbReference type="ARBA" id="ARBA00022490"/>
    </source>
</evidence>
<sequence length="696" mass="77343">MFSSPFSVVPATGTLGAGDTMQVTVGFHPLTAGDHSGSLVVCCTGEESICTNLQGKAEDVNIELNTNFVKVEKTFVNMSKHTTMFIKNSSNITAHFQWKAFPTEEHENEEKRRQCSLLQPSAKVWLEAYKKDKKMEKEKGFCENRALLLCNKYKQDNAKVQADPMLFSNDIFFIEPMEGEIGPHCLAEIKVTFKPLEAREYRCVAYCNISGRESRLPLCLRGEGQGPLVELCSDTLNLGSLSANTPHNCEVKLINKGLLDAPFTYIPSITNVGSCFKFAPEEGILAPGEIQTIQISFNATVLGYFDEQFQFSVAGSPTPVILTIKGRVHRPTLHFDVDELDFGDISFGFPSTRLCRLTNTSLVPVTFKLRVSDDGTQPAVSSFDQIRSDSDPSWREGLHSSVKPREFTMNPSQGTILPQGHQDIEVTLCPNTVTEFCRKLLVDLEEIGEGVASLVLQARCFVPKLQVYPPILCIDDSCLKVPFKRKFFMRNNTHLPGCYGLIPQERKEDSPVFYSSPKPCGIVQPHSTAEIPIVVEAQTLGKHRTRAPIGVFGDERNPLGIELQSYGKLSEIYPSPRLIEFGMIPVLQPNSQNFILFNEGLVPKYFRMKIVCKPHCYVIEPREGVIPADGAVPVTITATLDDTGVFDDVIQLFIGNSLWSILMLQALGVGCTIVIDKPFTPELNLGYQFRYVPDGD</sequence>
<dbReference type="InterPro" id="IPR033305">
    <property type="entry name" value="Hydin-like"/>
</dbReference>
<keyword evidence="8" id="KW-1185">Reference proteome</keyword>
<protein>
    <recommendedName>
        <fullName evidence="6">HYDIN/VesB/CFA65-like Ig-like domain-containing protein</fullName>
    </recommendedName>
</protein>
<evidence type="ECO:0000259" key="6">
    <source>
        <dbReference type="Pfam" id="PF22544"/>
    </source>
</evidence>
<dbReference type="OrthoDB" id="442692at2759"/>
<dbReference type="GO" id="GO:0003341">
    <property type="term" value="P:cilium movement"/>
    <property type="evidence" value="ECO:0007669"/>
    <property type="project" value="TreeGrafter"/>
</dbReference>
<evidence type="ECO:0000256" key="5">
    <source>
        <dbReference type="ARBA" id="ARBA00023273"/>
    </source>
</evidence>
<feature type="domain" description="HYDIN/VesB/CFA65-like Ig-like" evidence="6">
    <location>
        <begin position="4"/>
        <end position="55"/>
    </location>
</feature>
<evidence type="ECO:0000313" key="7">
    <source>
        <dbReference type="EMBL" id="RMB87991.1"/>
    </source>
</evidence>
<dbReference type="GO" id="GO:0005930">
    <property type="term" value="C:axoneme"/>
    <property type="evidence" value="ECO:0007669"/>
    <property type="project" value="TreeGrafter"/>
</dbReference>
<keyword evidence="4" id="KW-0969">Cilium</keyword>
<keyword evidence="5" id="KW-0966">Cell projection</keyword>
<proteinExistence type="predicted"/>
<keyword evidence="3" id="KW-0963">Cytoplasm</keyword>
<dbReference type="InterPro" id="IPR013783">
    <property type="entry name" value="Ig-like_fold"/>
</dbReference>
<comment type="caution">
    <text evidence="7">The sequence shown here is derived from an EMBL/GenBank/DDBJ whole genome shotgun (WGS) entry which is preliminary data.</text>
</comment>